<evidence type="ECO:0000256" key="1">
    <source>
        <dbReference type="ARBA" id="ARBA00009981"/>
    </source>
</evidence>
<name>A0A3G2UKW0_SPHYA</name>
<dbReference type="RefSeq" id="WP_069336079.1">
    <property type="nucleotide sequence ID" value="NZ_CALUBW010000299.1"/>
</dbReference>
<organism evidence="2 4">
    <name type="scientific">Sphingobium yanoikuyae</name>
    <name type="common">Sphingomonas yanoikuyae</name>
    <dbReference type="NCBI Taxonomy" id="13690"/>
    <lineage>
        <taxon>Bacteria</taxon>
        <taxon>Pseudomonadati</taxon>
        <taxon>Pseudomonadota</taxon>
        <taxon>Alphaproteobacteria</taxon>
        <taxon>Sphingomonadales</taxon>
        <taxon>Sphingomonadaceae</taxon>
        <taxon>Sphingobium</taxon>
    </lineage>
</organism>
<keyword evidence="2" id="KW-0614">Plasmid</keyword>
<evidence type="ECO:0000313" key="4">
    <source>
        <dbReference type="Proteomes" id="UP000280708"/>
    </source>
</evidence>
<dbReference type="Proteomes" id="UP000280708">
    <property type="component" value="Plasmid pF1"/>
</dbReference>
<gene>
    <name evidence="2" type="ORF">EBF16_02130</name>
    <name evidence="3" type="ORF">H3V42_32165</name>
</gene>
<dbReference type="EMBL" id="CP060123">
    <property type="protein sequence ID" value="QNG49485.1"/>
    <property type="molecule type" value="Genomic_DNA"/>
</dbReference>
<accession>A0A3G2UKW0</accession>
<geneLocation type="plasmid" evidence="2">
    <name>pF1</name>
</geneLocation>
<protein>
    <submittedName>
        <fullName evidence="2">Type II toxin-antitoxin system Phd/YefM family antitoxin</fullName>
    </submittedName>
</protein>
<evidence type="ECO:0000313" key="3">
    <source>
        <dbReference type="EMBL" id="QNG49485.1"/>
    </source>
</evidence>
<geneLocation type="plasmid" evidence="3 5">
    <name>unnamed1</name>
</geneLocation>
<dbReference type="AlphaFoldDB" id="A0A3G2UKW0"/>
<sequence>MATRADDDTVNLTDFHKSPGVYVDQSQTRPVILTKHKRPFAAVVSAQWLEHAEAALAALHGNRRVYSEGTFPNDFAARLEASLPSDAEIAADRWDHDTPGTAASPG</sequence>
<dbReference type="Proteomes" id="UP000515377">
    <property type="component" value="Plasmid unnamed1"/>
</dbReference>
<dbReference type="SUPFAM" id="SSF143120">
    <property type="entry name" value="YefM-like"/>
    <property type="match status" value="1"/>
</dbReference>
<dbReference type="InterPro" id="IPR036165">
    <property type="entry name" value="YefM-like_sf"/>
</dbReference>
<reference evidence="2 4" key="1">
    <citation type="submission" date="2018-10" db="EMBL/GenBank/DDBJ databases">
        <title>Characterization and genome analysis of a novel bacterium Sphingobium yanoikuyae SJTF8 capable of degrading PAHs.</title>
        <authorList>
            <person name="Yin C."/>
            <person name="Xiong W."/>
            <person name="Liang R."/>
        </authorList>
    </citation>
    <scope>NUCLEOTIDE SEQUENCE [LARGE SCALE GENOMIC DNA]</scope>
    <source>
        <strain evidence="2 4">SJTF8</strain>
        <plasmid evidence="2">pF1</plasmid>
        <plasmid evidence="4">pf1</plasmid>
    </source>
</reference>
<dbReference type="EMBL" id="CP033227">
    <property type="protein sequence ID" value="AYO75790.1"/>
    <property type="molecule type" value="Genomic_DNA"/>
</dbReference>
<comment type="similarity">
    <text evidence="1">Belongs to the phD/YefM antitoxin family.</text>
</comment>
<proteinExistence type="inferred from homology"/>
<reference evidence="3 5" key="2">
    <citation type="submission" date="2020-07" db="EMBL/GenBank/DDBJ databases">
        <title>Whole genome sequence of Sphingobium yanoikuyae A3.</title>
        <authorList>
            <person name="Han S.-S."/>
        </authorList>
    </citation>
    <scope>NUCLEOTIDE SEQUENCE [LARGE SCALE GENOMIC DNA]</scope>
    <source>
        <strain evidence="3 5">A3</strain>
        <plasmid evidence="3 5">unnamed1</plasmid>
    </source>
</reference>
<evidence type="ECO:0000313" key="2">
    <source>
        <dbReference type="EMBL" id="AYO75790.1"/>
    </source>
</evidence>
<geneLocation type="plasmid" evidence="4">
    <name>pf1</name>
</geneLocation>
<evidence type="ECO:0000313" key="5">
    <source>
        <dbReference type="Proteomes" id="UP000515377"/>
    </source>
</evidence>